<name>D5AAB4_PICSI</name>
<sequence length="469" mass="53661">MNSLQLRSSCELLRQKGNKLYNEVSKGNLGPCVARHKLQKAHEFYEKALGVSATEDDKASCYKNLGALNWLWGKREWVFYQEEETAWKGKQGLSSALSIAKSGMTKCLEFYFKALDYGSLAMKQQHWLTQIEDTISKIVQWSSDQLYSDHSPSFEPVLRVLCETVGNSKAEWPGRRRMCVMLYKIHAEFIFRRGVESLTSTEFSDRDGYKKCLNAMRDCYGPLERAESFVGAVSMGKEVVKQVTDLKNEVFNYQTLCEAIQARVQGEELLEKAMCGDMDIIWEAIDYFKISLRVTEEKHLENEAIALSRIGKSYSSVLKMEKKAHPYHFQSIKIALALMSARIASSEWYIYSSEAVRKHQEGVVEQETRENAENRKGSAERMKEKISAVQSEGSKSAESFLKYIYEKCPHPDVTKQLLLTLGSPENVKAALKKAIVAYHPDSNRQQSQDWQVLCEDITKILNAKYENFK</sequence>
<dbReference type="EMBL" id="BT123144">
    <property type="protein sequence ID" value="ADE76483.1"/>
    <property type="molecule type" value="mRNA"/>
</dbReference>
<dbReference type="Gene3D" id="1.10.287.110">
    <property type="entry name" value="DnaJ domain"/>
    <property type="match status" value="1"/>
</dbReference>
<reference evidence="2" key="1">
    <citation type="submission" date="2010-04" db="EMBL/GenBank/DDBJ databases">
        <authorList>
            <person name="Reid K.E."/>
            <person name="Liao N."/>
            <person name="Chan S."/>
            <person name="Docking R."/>
            <person name="Taylor G."/>
            <person name="Moore R."/>
            <person name="Mayo M."/>
            <person name="Munro S."/>
            <person name="King J."/>
            <person name="Yanchuk A."/>
            <person name="Holt R."/>
            <person name="Jones S."/>
            <person name="Marra M."/>
            <person name="Ritland C.E."/>
            <person name="Ritland K."/>
            <person name="Bohlmann J."/>
        </authorList>
    </citation>
    <scope>NUCLEOTIDE SEQUENCE</scope>
    <source>
        <tissue evidence="2">Bud</tissue>
    </source>
</reference>
<organism evidence="2">
    <name type="scientific">Picea sitchensis</name>
    <name type="common">Sitka spruce</name>
    <name type="synonym">Pinus sitchensis</name>
    <dbReference type="NCBI Taxonomy" id="3332"/>
    <lineage>
        <taxon>Eukaryota</taxon>
        <taxon>Viridiplantae</taxon>
        <taxon>Streptophyta</taxon>
        <taxon>Embryophyta</taxon>
        <taxon>Tracheophyta</taxon>
        <taxon>Spermatophyta</taxon>
        <taxon>Pinopsida</taxon>
        <taxon>Pinidae</taxon>
        <taxon>Conifers I</taxon>
        <taxon>Pinales</taxon>
        <taxon>Pinaceae</taxon>
        <taxon>Picea</taxon>
    </lineage>
</organism>
<dbReference type="InterPro" id="IPR036869">
    <property type="entry name" value="J_dom_sf"/>
</dbReference>
<accession>D5AAB4</accession>
<evidence type="ECO:0000256" key="1">
    <source>
        <dbReference type="SAM" id="MobiDB-lite"/>
    </source>
</evidence>
<protein>
    <recommendedName>
        <fullName evidence="3">J domain-containing protein</fullName>
    </recommendedName>
</protein>
<evidence type="ECO:0008006" key="3">
    <source>
        <dbReference type="Google" id="ProtNLM"/>
    </source>
</evidence>
<evidence type="ECO:0000313" key="2">
    <source>
        <dbReference type="EMBL" id="ADE76483.1"/>
    </source>
</evidence>
<dbReference type="AlphaFoldDB" id="D5AAB4"/>
<proteinExistence type="evidence at transcript level"/>
<feature type="region of interest" description="Disordered" evidence="1">
    <location>
        <begin position="362"/>
        <end position="382"/>
    </location>
</feature>